<comment type="subcellular location">
    <subcellularLocation>
        <location evidence="4">Cytoplasm</location>
        <location evidence="4">Cytoskeleton</location>
        <location evidence="4">Microtubule organizing center</location>
    </subcellularLocation>
</comment>
<dbReference type="OMA" id="HANQECL"/>
<dbReference type="PANTHER" id="PTHR19302">
    <property type="entry name" value="GAMMA TUBULIN COMPLEX PROTEIN"/>
    <property type="match status" value="1"/>
</dbReference>
<protein>
    <recommendedName>
        <fullName evidence="4">Gamma-tubulin complex component</fullName>
    </recommendedName>
</protein>
<dbReference type="InParanoid" id="A0A3Q7J0D3"/>
<feature type="domain" description="Gamma tubulin complex component protein N-terminal" evidence="5">
    <location>
        <begin position="63"/>
        <end position="383"/>
    </location>
</feature>
<organism evidence="6">
    <name type="scientific">Solanum lycopersicum</name>
    <name type="common">Tomato</name>
    <name type="synonym">Lycopersicon esculentum</name>
    <dbReference type="NCBI Taxonomy" id="4081"/>
    <lineage>
        <taxon>Eukaryota</taxon>
        <taxon>Viridiplantae</taxon>
        <taxon>Streptophyta</taxon>
        <taxon>Embryophyta</taxon>
        <taxon>Tracheophyta</taxon>
        <taxon>Spermatophyta</taxon>
        <taxon>Magnoliopsida</taxon>
        <taxon>eudicotyledons</taxon>
        <taxon>Gunneridae</taxon>
        <taxon>Pentapetalae</taxon>
        <taxon>asterids</taxon>
        <taxon>lamiids</taxon>
        <taxon>Solanales</taxon>
        <taxon>Solanaceae</taxon>
        <taxon>Solanoideae</taxon>
        <taxon>Solaneae</taxon>
        <taxon>Solanum</taxon>
        <taxon>Solanum subgen. Lycopersicon</taxon>
    </lineage>
</organism>
<comment type="similarity">
    <text evidence="4">Belongs to the TUBGCP family.</text>
</comment>
<evidence type="ECO:0000259" key="5">
    <source>
        <dbReference type="Pfam" id="PF17681"/>
    </source>
</evidence>
<evidence type="ECO:0000256" key="4">
    <source>
        <dbReference type="RuleBase" id="RU363050"/>
    </source>
</evidence>
<reference evidence="6" key="1">
    <citation type="journal article" date="2012" name="Nature">
        <title>The tomato genome sequence provides insights into fleshy fruit evolution.</title>
        <authorList>
            <consortium name="Tomato Genome Consortium"/>
        </authorList>
    </citation>
    <scope>NUCLEOTIDE SEQUENCE [LARGE SCALE GENOMIC DNA]</scope>
    <source>
        <strain evidence="6">cv. Heinz 1706</strain>
    </source>
</reference>
<keyword evidence="3 4" id="KW-0206">Cytoskeleton</keyword>
<dbReference type="Gramene" id="Solyc11g071570.2.1">
    <property type="protein sequence ID" value="Solyc11g071570.2.1"/>
    <property type="gene ID" value="Solyc11g071570.2"/>
</dbReference>
<evidence type="ECO:0000313" key="6">
    <source>
        <dbReference type="EnsemblPlants" id="Solyc11g071570.2.1"/>
    </source>
</evidence>
<evidence type="ECO:0000256" key="2">
    <source>
        <dbReference type="ARBA" id="ARBA00022701"/>
    </source>
</evidence>
<dbReference type="GO" id="GO:0005874">
    <property type="term" value="C:microtubule"/>
    <property type="evidence" value="ECO:0007669"/>
    <property type="project" value="UniProtKB-KW"/>
</dbReference>
<evidence type="ECO:0000313" key="7">
    <source>
        <dbReference type="Proteomes" id="UP000004994"/>
    </source>
</evidence>
<evidence type="ECO:0000256" key="1">
    <source>
        <dbReference type="ARBA" id="ARBA00022490"/>
    </source>
</evidence>
<dbReference type="InterPro" id="IPR007259">
    <property type="entry name" value="GCP"/>
</dbReference>
<dbReference type="PANTHER" id="PTHR19302:SF70">
    <property type="entry name" value="GAMMA-TUBULIN COMPLEX COMPONENT 6"/>
    <property type="match status" value="1"/>
</dbReference>
<dbReference type="PaxDb" id="4081-Solyc11g071570.1.1"/>
<dbReference type="Pfam" id="PF17681">
    <property type="entry name" value="GCP_N_terminal"/>
    <property type="match status" value="1"/>
</dbReference>
<dbReference type="STRING" id="4081.A0A3Q7J0D3"/>
<dbReference type="AlphaFoldDB" id="A0A3Q7J0D3"/>
<evidence type="ECO:0000256" key="3">
    <source>
        <dbReference type="ARBA" id="ARBA00023212"/>
    </source>
</evidence>
<keyword evidence="2 4" id="KW-0493">Microtubule</keyword>
<dbReference type="GO" id="GO:0000922">
    <property type="term" value="C:spindle pole"/>
    <property type="evidence" value="ECO:0007669"/>
    <property type="project" value="InterPro"/>
</dbReference>
<dbReference type="GO" id="GO:0007020">
    <property type="term" value="P:microtubule nucleation"/>
    <property type="evidence" value="ECO:0007669"/>
    <property type="project" value="InterPro"/>
</dbReference>
<dbReference type="EnsemblPlants" id="Solyc11g071570.2.1">
    <property type="protein sequence ID" value="Solyc11g071570.2.1"/>
    <property type="gene ID" value="Solyc11g071570.2"/>
</dbReference>
<keyword evidence="7" id="KW-1185">Reference proteome</keyword>
<comment type="function">
    <text evidence="4">Component of the gamma-tubulin ring complex (gTuRC) which mediates microtubule nucleation.</text>
</comment>
<dbReference type="GO" id="GO:0043015">
    <property type="term" value="F:gamma-tubulin binding"/>
    <property type="evidence" value="ECO:0007669"/>
    <property type="project" value="InterPro"/>
</dbReference>
<proteinExistence type="inferred from homology"/>
<keyword evidence="1 4" id="KW-0963">Cytoplasm</keyword>
<reference evidence="6" key="2">
    <citation type="submission" date="2019-01" db="UniProtKB">
        <authorList>
            <consortium name="EnsemblPlants"/>
        </authorList>
    </citation>
    <scope>IDENTIFICATION</scope>
    <source>
        <strain evidence="6">cv. Heinz 1706</strain>
    </source>
</reference>
<dbReference type="Proteomes" id="UP000004994">
    <property type="component" value="Chromosome 11"/>
</dbReference>
<accession>A0A3Q7J0D3</accession>
<name>A0A3Q7J0D3_SOLLC</name>
<dbReference type="InterPro" id="IPR041470">
    <property type="entry name" value="GCP_N"/>
</dbReference>
<sequence length="925" mass="103713">MAVDTNLASLFEKLKLEDPYVQPTQWESIPSESGFSSSLDTNRFSHVQYSTSAVSESSLVRLALDALQGVESALISIQKLSALFCFDSADRSFHHIPNLWTRTSSTLALGNLLKSIGHFGCLIFLLHKFVNHFTCLSLARNEDEVQIYDAGDGVGCRMSNHTLVNQAFAVSVAKILDGYTSSLNTLYASVNLRRRLKAKGGGCFTSVGHGEITLLEAYLHSAGLRTQMDVLGNICNMSDLALRYSELSLEEISAKAFLEFNKFPRSGALLTFLYTQLKVANPAHCTLLKFLFLRSWEPYSGFIRSWIFEGSITDPFTEFIVENMKEQPVHEPGNIGISNDFPFASVRVREGVLPLFLEDCLLPLFRAGQQLQIIMKLLEFCNTSGPFNGIHEEFLPGIHGFSSEFPSIRSSLLFEKGAIETMVVSRNSYYQRMLEKIDNIFTKSKFRFRETIHCSISLIFAVDDFEVQLSWMERSEHQRSSKKISLQGMQPRYANHARNLNSPVEFSTNDNLETCSTDTGEQTLPHNTMEAEVSTDNDFSCTEDLLESSECSWEENSEEQSDFDLSRKAPGNDVELEPDYLSALSFTYDGLLQKQKFPQCVTSYSAEYVSHETWKRMEISCFSTDVSNSERAACDSSLPCRSEENNMLQTLDNQITNSFQNASCLPDCFPGDLLNNDGRSSKTTWLHAVEIEPEISSCSIGGQLNLDSGVSVLPQDPSLPEAYEKDQHPNKACNFLSSTSLPSWQLKHHSNFFSMNPILTKNSLNLKRESEQMCSRDSREPYPFFDFTCIKDPCQVYIEKFSASSRDQLGAGNSVFTSTAAAPAILTSRQHNLKDYSDENLENKAKPCHTCSPVSSKVHYDNISSLENVAGGSGWERLLANSSKILSTTARYPKTSLVTVVEMPLDHIIKKCLLEEILLQYPYVL</sequence>
<dbReference type="GO" id="GO:0005815">
    <property type="term" value="C:microtubule organizing center"/>
    <property type="evidence" value="ECO:0007669"/>
    <property type="project" value="UniProtKB-SubCell"/>
</dbReference>
<dbReference type="FunCoup" id="A0A3Q7J0D3">
    <property type="interactions" value="2168"/>
</dbReference>